<protein>
    <recommendedName>
        <fullName evidence="2">Cupin type-2 domain-containing protein</fullName>
    </recommendedName>
</protein>
<dbReference type="GeneID" id="66838197"/>
<dbReference type="PANTHER" id="PTHR37694">
    <property type="entry name" value="SLR8022 PROTEIN"/>
    <property type="match status" value="1"/>
</dbReference>
<comment type="caution">
    <text evidence="3">The sequence shown here is derived from an EMBL/GenBank/DDBJ whole genome shotgun (WGS) entry which is preliminary data.</text>
</comment>
<dbReference type="PANTHER" id="PTHR37694:SF1">
    <property type="entry name" value="SLR8022 PROTEIN"/>
    <property type="match status" value="1"/>
</dbReference>
<dbReference type="InterPro" id="IPR013096">
    <property type="entry name" value="Cupin_2"/>
</dbReference>
<dbReference type="Proteomes" id="UP000325466">
    <property type="component" value="Unassembled WGS sequence"/>
</dbReference>
<evidence type="ECO:0000256" key="1">
    <source>
        <dbReference type="SAM" id="SignalP"/>
    </source>
</evidence>
<dbReference type="SUPFAM" id="SSF51182">
    <property type="entry name" value="RmlC-like cupins"/>
    <property type="match status" value="1"/>
</dbReference>
<feature type="domain" description="Cupin type-2" evidence="2">
    <location>
        <begin position="43"/>
        <end position="99"/>
    </location>
</feature>
<evidence type="ECO:0000313" key="4">
    <source>
        <dbReference type="Proteomes" id="UP000325466"/>
    </source>
</evidence>
<name>A0ABQ0YHF8_9NOCA</name>
<organism evidence="3 4">
    <name type="scientific">Rhodococcus aetherivorans</name>
    <dbReference type="NCBI Taxonomy" id="191292"/>
    <lineage>
        <taxon>Bacteria</taxon>
        <taxon>Bacillati</taxon>
        <taxon>Actinomycetota</taxon>
        <taxon>Actinomycetes</taxon>
        <taxon>Mycobacteriales</taxon>
        <taxon>Nocardiaceae</taxon>
        <taxon>Rhodococcus</taxon>
    </lineage>
</organism>
<dbReference type="InterPro" id="IPR014710">
    <property type="entry name" value="RmlC-like_jellyroll"/>
</dbReference>
<feature type="chain" id="PRO_5046692084" description="Cupin type-2 domain-containing protein" evidence="1">
    <location>
        <begin position="21"/>
        <end position="109"/>
    </location>
</feature>
<dbReference type="CDD" id="cd02230">
    <property type="entry name" value="cupin_HP0902-like"/>
    <property type="match status" value="1"/>
</dbReference>
<dbReference type="RefSeq" id="WP_010596926.1">
    <property type="nucleotide sequence ID" value="NZ_BAAAYP010000028.1"/>
</dbReference>
<evidence type="ECO:0000313" key="3">
    <source>
        <dbReference type="EMBL" id="GES35953.1"/>
    </source>
</evidence>
<evidence type="ECO:0000259" key="2">
    <source>
        <dbReference type="Pfam" id="PF07883"/>
    </source>
</evidence>
<keyword evidence="1" id="KW-0732">Signal</keyword>
<proteinExistence type="predicted"/>
<reference evidence="3 4" key="1">
    <citation type="journal article" date="2018" name="Biodegradation">
        <title>1,4-Dioxane degradation characteristics of Rhodococcus aetherivorans JCM 14343.</title>
        <authorList>
            <person name="Inoue D."/>
            <person name="Tsunoda T."/>
            <person name="Yamamoto N."/>
            <person name="Ike M."/>
            <person name="Sei K."/>
        </authorList>
    </citation>
    <scope>NUCLEOTIDE SEQUENCE [LARGE SCALE GENOMIC DNA]</scope>
    <source>
        <strain evidence="3 4">JCM 14343</strain>
    </source>
</reference>
<dbReference type="Pfam" id="PF07883">
    <property type="entry name" value="Cupin_2"/>
    <property type="match status" value="1"/>
</dbReference>
<accession>A0ABQ0YHF8</accession>
<feature type="signal peptide" evidence="1">
    <location>
        <begin position="1"/>
        <end position="20"/>
    </location>
</feature>
<keyword evidence="4" id="KW-1185">Reference proteome</keyword>
<dbReference type="InterPro" id="IPR011051">
    <property type="entry name" value="RmlC_Cupin_sf"/>
</dbReference>
<sequence>MRKQSLIAVARHLMAHAATAASGRSAETVYGGHEQTLRQTVIALMGGQSMGEHGSPGEATVYVLRGRLRVSSGDASWDAMTGDLLVLPRTRHRLDALEDCAMLLTVAKT</sequence>
<dbReference type="Gene3D" id="2.60.120.10">
    <property type="entry name" value="Jelly Rolls"/>
    <property type="match status" value="1"/>
</dbReference>
<gene>
    <name evidence="3" type="ORF">RAJCM14343_1202</name>
</gene>
<dbReference type="EMBL" id="BLAH01000032">
    <property type="protein sequence ID" value="GES35953.1"/>
    <property type="molecule type" value="Genomic_DNA"/>
</dbReference>